<evidence type="ECO:0000313" key="2">
    <source>
        <dbReference type="EMBL" id="NBZ87468.1"/>
    </source>
</evidence>
<organism evidence="2 3">
    <name type="scientific">Stagnihabitans tardus</name>
    <dbReference type="NCBI Taxonomy" id="2699202"/>
    <lineage>
        <taxon>Bacteria</taxon>
        <taxon>Pseudomonadati</taxon>
        <taxon>Pseudomonadota</taxon>
        <taxon>Alphaproteobacteria</taxon>
        <taxon>Rhodobacterales</taxon>
        <taxon>Paracoccaceae</taxon>
        <taxon>Stagnihabitans</taxon>
    </lineage>
</organism>
<keyword evidence="1" id="KW-0732">Signal</keyword>
<comment type="caution">
    <text evidence="2">The sequence shown here is derived from an EMBL/GenBank/DDBJ whole genome shotgun (WGS) entry which is preliminary data.</text>
</comment>
<evidence type="ECO:0008006" key="4">
    <source>
        <dbReference type="Google" id="ProtNLM"/>
    </source>
</evidence>
<name>A0AAE5BVQ0_9RHOB</name>
<dbReference type="Proteomes" id="UP001193501">
    <property type="component" value="Unassembled WGS sequence"/>
</dbReference>
<dbReference type="Pfam" id="PF20569">
    <property type="entry name" value="DUF6778"/>
    <property type="match status" value="1"/>
</dbReference>
<accession>A0AAE5BVQ0</accession>
<reference evidence="2" key="1">
    <citation type="submission" date="2020-01" db="EMBL/GenBank/DDBJ databases">
        <authorList>
            <person name="Chen W.-M."/>
        </authorList>
    </citation>
    <scope>NUCLEOTIDE SEQUENCE</scope>
    <source>
        <strain evidence="2">CYK-10</strain>
    </source>
</reference>
<dbReference type="RefSeq" id="WP_168774283.1">
    <property type="nucleotide sequence ID" value="NZ_JAABNR010000006.1"/>
</dbReference>
<dbReference type="AlphaFoldDB" id="A0AAE5BVQ0"/>
<dbReference type="InterPro" id="IPR046705">
    <property type="entry name" value="DUF6778"/>
</dbReference>
<protein>
    <recommendedName>
        <fullName evidence="4">Lipoprotein</fullName>
    </recommendedName>
</protein>
<feature type="chain" id="PRO_5042099573" description="Lipoprotein" evidence="1">
    <location>
        <begin position="21"/>
        <end position="225"/>
    </location>
</feature>
<feature type="signal peptide" evidence="1">
    <location>
        <begin position="1"/>
        <end position="20"/>
    </location>
</feature>
<dbReference type="EMBL" id="JAABNR010000006">
    <property type="protein sequence ID" value="NBZ87468.1"/>
    <property type="molecule type" value="Genomic_DNA"/>
</dbReference>
<evidence type="ECO:0000313" key="3">
    <source>
        <dbReference type="Proteomes" id="UP001193501"/>
    </source>
</evidence>
<evidence type="ECO:0000256" key="1">
    <source>
        <dbReference type="SAM" id="SignalP"/>
    </source>
</evidence>
<keyword evidence="3" id="KW-1185">Reference proteome</keyword>
<sequence>MKLKAGLALVAALALAGCDAGQVVSRSAGTASAVTGLIGGEAGQVPVAASYNVTRLDVIVPRSLRVSEENTYVPRADIVWHGDRLGDRYEQVRSIMTEAAQRGTAGMHSGTPVTVQVEIMRFHALTPKARYTFGGNFATRFLLTVRDARSGAVIDGPRIVVADCPASGGQRAMEEEAAGITQRMVIVDHVSGVFQRELSRRIVLPGAEAAVSRNAFQPSDLGLIQ</sequence>
<dbReference type="PROSITE" id="PS51257">
    <property type="entry name" value="PROKAR_LIPOPROTEIN"/>
    <property type="match status" value="1"/>
</dbReference>
<proteinExistence type="predicted"/>
<gene>
    <name evidence="2" type="ORF">GV832_07740</name>
</gene>